<accession>A0A9D0YZ40</accession>
<feature type="transmembrane region" description="Helical" evidence="1">
    <location>
        <begin position="175"/>
        <end position="194"/>
    </location>
</feature>
<organism evidence="2 3">
    <name type="scientific">Candidatus Faecenecus gallistercoris</name>
    <dbReference type="NCBI Taxonomy" id="2840793"/>
    <lineage>
        <taxon>Bacteria</taxon>
        <taxon>Bacillati</taxon>
        <taxon>Bacillota</taxon>
        <taxon>Bacillota incertae sedis</taxon>
        <taxon>Candidatus Faecenecus</taxon>
    </lineage>
</organism>
<feature type="transmembrane region" description="Helical" evidence="1">
    <location>
        <begin position="16"/>
        <end position="35"/>
    </location>
</feature>
<feature type="transmembrane region" description="Helical" evidence="1">
    <location>
        <begin position="133"/>
        <end position="154"/>
    </location>
</feature>
<sequence>MYKFQKANIQKQSKQYIWLLILGGVMILASLIYLLCLDSVNKKIVTDSIYTYFHNFRKEEYDAFSLFLGSGGSNLLFTIGIWGLGISMIGIPIVFLLYMAKTFLFGFSIFGILQTFGLKGILTALIYVFPFKLLFILGMVILTFHSLYFAFRLCSNLFRKKSYHLQQYMIRYSKLLGILLILSVIDSLWEAYVLPNLLFLF</sequence>
<name>A0A9D0YZ40_9FIRM</name>
<dbReference type="Pfam" id="PF01944">
    <property type="entry name" value="SpoIIM"/>
    <property type="match status" value="1"/>
</dbReference>
<reference evidence="2" key="2">
    <citation type="journal article" date="2021" name="PeerJ">
        <title>Extensive microbial diversity within the chicken gut microbiome revealed by metagenomics and culture.</title>
        <authorList>
            <person name="Gilroy R."/>
            <person name="Ravi A."/>
            <person name="Getino M."/>
            <person name="Pursley I."/>
            <person name="Horton D.L."/>
            <person name="Alikhan N.F."/>
            <person name="Baker D."/>
            <person name="Gharbi K."/>
            <person name="Hall N."/>
            <person name="Watson M."/>
            <person name="Adriaenssens E.M."/>
            <person name="Foster-Nyarko E."/>
            <person name="Jarju S."/>
            <person name="Secka A."/>
            <person name="Antonio M."/>
            <person name="Oren A."/>
            <person name="Chaudhuri R.R."/>
            <person name="La Ragione R."/>
            <person name="Hildebrand F."/>
            <person name="Pallen M.J."/>
        </authorList>
    </citation>
    <scope>NUCLEOTIDE SEQUENCE</scope>
    <source>
        <strain evidence="2">CHK165-10780</strain>
    </source>
</reference>
<feature type="transmembrane region" description="Helical" evidence="1">
    <location>
        <begin position="75"/>
        <end position="97"/>
    </location>
</feature>
<keyword evidence="1" id="KW-0472">Membrane</keyword>
<dbReference type="InterPro" id="IPR002798">
    <property type="entry name" value="SpoIIM-like"/>
</dbReference>
<proteinExistence type="predicted"/>
<reference evidence="2" key="1">
    <citation type="submission" date="2020-10" db="EMBL/GenBank/DDBJ databases">
        <authorList>
            <person name="Gilroy R."/>
        </authorList>
    </citation>
    <scope>NUCLEOTIDE SEQUENCE</scope>
    <source>
        <strain evidence="2">CHK165-10780</strain>
    </source>
</reference>
<dbReference type="AlphaFoldDB" id="A0A9D0YZ40"/>
<evidence type="ECO:0000313" key="3">
    <source>
        <dbReference type="Proteomes" id="UP000886725"/>
    </source>
</evidence>
<evidence type="ECO:0000313" key="2">
    <source>
        <dbReference type="EMBL" id="HIQ64757.1"/>
    </source>
</evidence>
<comment type="caution">
    <text evidence="2">The sequence shown here is derived from an EMBL/GenBank/DDBJ whole genome shotgun (WGS) entry which is preliminary data.</text>
</comment>
<keyword evidence="1" id="KW-1133">Transmembrane helix</keyword>
<protein>
    <submittedName>
        <fullName evidence="2">Stage II sporulation protein M</fullName>
    </submittedName>
</protein>
<keyword evidence="1" id="KW-0812">Transmembrane</keyword>
<dbReference type="Proteomes" id="UP000886725">
    <property type="component" value="Unassembled WGS sequence"/>
</dbReference>
<evidence type="ECO:0000256" key="1">
    <source>
        <dbReference type="SAM" id="Phobius"/>
    </source>
</evidence>
<dbReference type="EMBL" id="DVFU01000064">
    <property type="protein sequence ID" value="HIQ64757.1"/>
    <property type="molecule type" value="Genomic_DNA"/>
</dbReference>
<feature type="transmembrane region" description="Helical" evidence="1">
    <location>
        <begin position="104"/>
        <end position="127"/>
    </location>
</feature>
<gene>
    <name evidence="2" type="ORF">IAC85_03360</name>
</gene>